<keyword evidence="2" id="KW-1185">Reference proteome</keyword>
<comment type="caution">
    <text evidence="1">The sequence shown here is derived from an EMBL/GenBank/DDBJ whole genome shotgun (WGS) entry which is preliminary data.</text>
</comment>
<gene>
    <name evidence="1" type="ORF">R1flu_011728</name>
</gene>
<protein>
    <submittedName>
        <fullName evidence="1">Uncharacterized protein</fullName>
    </submittedName>
</protein>
<sequence>MENSAGSVRGYRRRRSHLQMNKTEAVQVKHQRMAKTDSVCETSCKSHVNGWIAGTVKFEEDHHTCILSYEGLHIISSHKQLEPILLENHWRPVTLCKYAGWREYHYYKPKSSSIEEDVLLKKVRLQEPIEDAPKQDILKFVRNVNETANRNILCSWVHNGPKIAPSFPSAKKLWWRWTTGNKRA</sequence>
<accession>A0ABD1Z8L9</accession>
<evidence type="ECO:0000313" key="1">
    <source>
        <dbReference type="EMBL" id="KAL2644141.1"/>
    </source>
</evidence>
<organism evidence="1 2">
    <name type="scientific">Riccia fluitans</name>
    <dbReference type="NCBI Taxonomy" id="41844"/>
    <lineage>
        <taxon>Eukaryota</taxon>
        <taxon>Viridiplantae</taxon>
        <taxon>Streptophyta</taxon>
        <taxon>Embryophyta</taxon>
        <taxon>Marchantiophyta</taxon>
        <taxon>Marchantiopsida</taxon>
        <taxon>Marchantiidae</taxon>
        <taxon>Marchantiales</taxon>
        <taxon>Ricciaceae</taxon>
        <taxon>Riccia</taxon>
    </lineage>
</organism>
<proteinExistence type="predicted"/>
<reference evidence="1 2" key="1">
    <citation type="submission" date="2024-09" db="EMBL/GenBank/DDBJ databases">
        <title>Chromosome-scale assembly of Riccia fluitans.</title>
        <authorList>
            <person name="Paukszto L."/>
            <person name="Sawicki J."/>
            <person name="Karawczyk K."/>
            <person name="Piernik-Szablinska J."/>
            <person name="Szczecinska M."/>
            <person name="Mazdziarz M."/>
        </authorList>
    </citation>
    <scope>NUCLEOTIDE SEQUENCE [LARGE SCALE GENOMIC DNA]</scope>
    <source>
        <strain evidence="1">Rf_01</strain>
        <tissue evidence="1">Aerial parts of the thallus</tissue>
    </source>
</reference>
<evidence type="ECO:0000313" key="2">
    <source>
        <dbReference type="Proteomes" id="UP001605036"/>
    </source>
</evidence>
<dbReference type="EMBL" id="JBHFFA010000002">
    <property type="protein sequence ID" value="KAL2644141.1"/>
    <property type="molecule type" value="Genomic_DNA"/>
</dbReference>
<dbReference type="AlphaFoldDB" id="A0ABD1Z8L9"/>
<dbReference type="Proteomes" id="UP001605036">
    <property type="component" value="Unassembled WGS sequence"/>
</dbReference>
<name>A0ABD1Z8L9_9MARC</name>